<proteinExistence type="predicted"/>
<reference evidence="3" key="2">
    <citation type="journal article" date="2009" name="Genome Res.">
        <title>Comparative genomic analyses of the human fungal pathogens Coccidioides and their relatives.</title>
        <authorList>
            <person name="Sharpton T.J."/>
            <person name="Stajich J.E."/>
            <person name="Rounsley S.D."/>
            <person name="Gardner M.J."/>
            <person name="Wortman J.R."/>
            <person name="Jordar V.S."/>
            <person name="Maiti R."/>
            <person name="Kodira C.D."/>
            <person name="Neafsey D.E."/>
            <person name="Zeng Q."/>
            <person name="Hung C.-Y."/>
            <person name="McMahan C."/>
            <person name="Muszewska A."/>
            <person name="Grynberg M."/>
            <person name="Mandel M.A."/>
            <person name="Kellner E.M."/>
            <person name="Barker B.M."/>
            <person name="Galgiani J.N."/>
            <person name="Orbach M.J."/>
            <person name="Kirkland T.N."/>
            <person name="Cole G.T."/>
            <person name="Henn M.R."/>
            <person name="Birren B.W."/>
            <person name="Taylor J.W."/>
        </authorList>
    </citation>
    <scope>NUCLEOTIDE SEQUENCE [LARGE SCALE GENOMIC DNA]</scope>
    <source>
        <strain evidence="3">RMSCC 3488</strain>
    </source>
</reference>
<reference evidence="2 3" key="1">
    <citation type="submission" date="2007-06" db="EMBL/GenBank/DDBJ databases">
        <title>The Genome Sequence of Coccidioides posadasii RMSCC_3488.</title>
        <authorList>
            <consortium name="Coccidioides Genome Resources Consortium"/>
            <consortium name="The Broad Institute Genome Sequencing Platform"/>
            <person name="Henn M.R."/>
            <person name="Sykes S."/>
            <person name="Young S."/>
            <person name="Jaffe D."/>
            <person name="Berlin A."/>
            <person name="Alvarez P."/>
            <person name="Butler J."/>
            <person name="Gnerre S."/>
            <person name="Grabherr M."/>
            <person name="Mauceli E."/>
            <person name="Brockman W."/>
            <person name="Kodira C."/>
            <person name="Alvarado L."/>
            <person name="Zeng Q."/>
            <person name="Crawford M."/>
            <person name="Antoine C."/>
            <person name="Devon K."/>
            <person name="Galgiani J."/>
            <person name="Orsborn K."/>
            <person name="Lewis M.L."/>
            <person name="Nusbaum C."/>
            <person name="Galagan J."/>
            <person name="Birren B."/>
        </authorList>
    </citation>
    <scope>NUCLEOTIDE SEQUENCE [LARGE SCALE GENOMIC DNA]</scope>
    <source>
        <strain evidence="2 3">RMSCC 3488</strain>
    </source>
</reference>
<protein>
    <submittedName>
        <fullName evidence="2">Uncharacterized protein</fullName>
    </submittedName>
</protein>
<dbReference type="Proteomes" id="UP000054567">
    <property type="component" value="Unassembled WGS sequence"/>
</dbReference>
<name>A0A0J6F367_COCPO</name>
<dbReference type="EMBL" id="DS268109">
    <property type="protein sequence ID" value="KMM64568.1"/>
    <property type="molecule type" value="Genomic_DNA"/>
</dbReference>
<reference evidence="3" key="3">
    <citation type="journal article" date="2010" name="Genome Res.">
        <title>Population genomic sequencing of Coccidioides fungi reveals recent hybridization and transposon control.</title>
        <authorList>
            <person name="Neafsey D.E."/>
            <person name="Barker B.M."/>
            <person name="Sharpton T.J."/>
            <person name="Stajich J.E."/>
            <person name="Park D.J."/>
            <person name="Whiston E."/>
            <person name="Hung C.-Y."/>
            <person name="McMahan C."/>
            <person name="White J."/>
            <person name="Sykes S."/>
            <person name="Heiman D."/>
            <person name="Young S."/>
            <person name="Zeng Q."/>
            <person name="Abouelleil A."/>
            <person name="Aftuck L."/>
            <person name="Bessette D."/>
            <person name="Brown A."/>
            <person name="FitzGerald M."/>
            <person name="Lui A."/>
            <person name="Macdonald J.P."/>
            <person name="Priest M."/>
            <person name="Orbach M.J."/>
            <person name="Galgiani J.N."/>
            <person name="Kirkland T.N."/>
            <person name="Cole G.T."/>
            <person name="Birren B.W."/>
            <person name="Henn M.R."/>
            <person name="Taylor J.W."/>
            <person name="Rounsley S.D."/>
        </authorList>
    </citation>
    <scope>NUCLEOTIDE SEQUENCE [LARGE SCALE GENOMIC DNA]</scope>
    <source>
        <strain evidence="3">RMSCC 3488</strain>
    </source>
</reference>
<dbReference type="VEuPathDB" id="FungiDB:CPAG_00920"/>
<evidence type="ECO:0000256" key="1">
    <source>
        <dbReference type="SAM" id="MobiDB-lite"/>
    </source>
</evidence>
<evidence type="ECO:0000313" key="2">
    <source>
        <dbReference type="EMBL" id="KMM64568.1"/>
    </source>
</evidence>
<evidence type="ECO:0000313" key="3">
    <source>
        <dbReference type="Proteomes" id="UP000054567"/>
    </source>
</evidence>
<dbReference type="AlphaFoldDB" id="A0A0J6F367"/>
<organism evidence="2 3">
    <name type="scientific">Coccidioides posadasii RMSCC 3488</name>
    <dbReference type="NCBI Taxonomy" id="454284"/>
    <lineage>
        <taxon>Eukaryota</taxon>
        <taxon>Fungi</taxon>
        <taxon>Dikarya</taxon>
        <taxon>Ascomycota</taxon>
        <taxon>Pezizomycotina</taxon>
        <taxon>Eurotiomycetes</taxon>
        <taxon>Eurotiomycetidae</taxon>
        <taxon>Onygenales</taxon>
        <taxon>Onygenaceae</taxon>
        <taxon>Coccidioides</taxon>
    </lineage>
</organism>
<feature type="compositionally biased region" description="Low complexity" evidence="1">
    <location>
        <begin position="180"/>
        <end position="194"/>
    </location>
</feature>
<gene>
    <name evidence="2" type="ORF">CPAG_00920</name>
</gene>
<feature type="region of interest" description="Disordered" evidence="1">
    <location>
        <begin position="175"/>
        <end position="194"/>
    </location>
</feature>
<sequence>MASVDLVRTQVPNLVTDSVASELSASCHEAAQNQLTARSSYRLVACRPHESGLLKVVRRLTVPPQPYTPVPSGYSLPTRWIGNLDAIVKNTLVKKYALRTHDREESGNQPFGHPSTLDSEHVHLKYPKVLCTGSDSSAIESRWQRNSGLLTPSDVQRAARRQAWLPLPRIVMTALRSSRRPPGGSKPPSTSAVW</sequence>
<accession>A0A0J6F367</accession>